<dbReference type="AlphaFoldDB" id="A0A5C4SQA5"/>
<proteinExistence type="predicted"/>
<dbReference type="Pfam" id="PF14905">
    <property type="entry name" value="OMP_b-brl_3"/>
    <property type="match status" value="1"/>
</dbReference>
<dbReference type="SUPFAM" id="SSF56935">
    <property type="entry name" value="Porins"/>
    <property type="match status" value="1"/>
</dbReference>
<evidence type="ECO:0000256" key="2">
    <source>
        <dbReference type="ARBA" id="ARBA00023136"/>
    </source>
</evidence>
<evidence type="ECO:0000256" key="1">
    <source>
        <dbReference type="ARBA" id="ARBA00004442"/>
    </source>
</evidence>
<dbReference type="Proteomes" id="UP000308713">
    <property type="component" value="Unassembled WGS sequence"/>
</dbReference>
<keyword evidence="3" id="KW-0998">Cell outer membrane</keyword>
<keyword evidence="2" id="KW-0472">Membrane</keyword>
<gene>
    <name evidence="6" type="ORF">FGF67_02130</name>
</gene>
<evidence type="ECO:0000259" key="5">
    <source>
        <dbReference type="Pfam" id="PF14905"/>
    </source>
</evidence>
<keyword evidence="7" id="KW-1185">Reference proteome</keyword>
<evidence type="ECO:0000256" key="3">
    <source>
        <dbReference type="ARBA" id="ARBA00023237"/>
    </source>
</evidence>
<protein>
    <submittedName>
        <fullName evidence="6">TonB-dependent receptor</fullName>
    </submittedName>
</protein>
<dbReference type="SUPFAM" id="SSF49464">
    <property type="entry name" value="Carboxypeptidase regulatory domain-like"/>
    <property type="match status" value="1"/>
</dbReference>
<dbReference type="InterPro" id="IPR008969">
    <property type="entry name" value="CarboxyPept-like_regulatory"/>
</dbReference>
<name>A0A5C4SQA5_9FLAO</name>
<dbReference type="InterPro" id="IPR036942">
    <property type="entry name" value="Beta-barrel_TonB_sf"/>
</dbReference>
<accession>A0A5C4SQA5</accession>
<keyword evidence="4" id="KW-0732">Signal</keyword>
<feature type="domain" description="Outer membrane protein beta-barrel" evidence="5">
    <location>
        <begin position="386"/>
        <end position="790"/>
    </location>
</feature>
<comment type="subcellular location">
    <subcellularLocation>
        <location evidence="1">Cell outer membrane</location>
    </subcellularLocation>
</comment>
<keyword evidence="6" id="KW-0675">Receptor</keyword>
<dbReference type="InterPro" id="IPR041700">
    <property type="entry name" value="OMP_b-brl_3"/>
</dbReference>
<dbReference type="Pfam" id="PF13715">
    <property type="entry name" value="CarbopepD_reg_2"/>
    <property type="match status" value="1"/>
</dbReference>
<dbReference type="EMBL" id="VDCS01000002">
    <property type="protein sequence ID" value="TNJ46445.1"/>
    <property type="molecule type" value="Genomic_DNA"/>
</dbReference>
<dbReference type="GO" id="GO:0009279">
    <property type="term" value="C:cell outer membrane"/>
    <property type="evidence" value="ECO:0007669"/>
    <property type="project" value="UniProtKB-SubCell"/>
</dbReference>
<organism evidence="6 7">
    <name type="scientific">Allotamlana fucoidanivorans</name>
    <dbReference type="NCBI Taxonomy" id="2583814"/>
    <lineage>
        <taxon>Bacteria</taxon>
        <taxon>Pseudomonadati</taxon>
        <taxon>Bacteroidota</taxon>
        <taxon>Flavobacteriia</taxon>
        <taxon>Flavobacteriales</taxon>
        <taxon>Flavobacteriaceae</taxon>
        <taxon>Allotamlana</taxon>
    </lineage>
</organism>
<evidence type="ECO:0000256" key="4">
    <source>
        <dbReference type="SAM" id="SignalP"/>
    </source>
</evidence>
<dbReference type="Gene3D" id="2.40.170.20">
    <property type="entry name" value="TonB-dependent receptor, beta-barrel domain"/>
    <property type="match status" value="1"/>
</dbReference>
<comment type="caution">
    <text evidence="6">The sequence shown here is derived from an EMBL/GenBank/DDBJ whole genome shotgun (WGS) entry which is preliminary data.</text>
</comment>
<reference evidence="6 7" key="1">
    <citation type="submission" date="2019-05" db="EMBL/GenBank/DDBJ databases">
        <title>Tamlana fucoidanivorans sp. nov., isolated from the surface of algae collected from Fujian province in China.</title>
        <authorList>
            <person name="Li J."/>
        </authorList>
    </citation>
    <scope>NUCLEOTIDE SEQUENCE [LARGE SCALE GENOMIC DNA]</scope>
    <source>
        <strain evidence="6 7">CW2-9</strain>
    </source>
</reference>
<dbReference type="Gene3D" id="2.60.40.1120">
    <property type="entry name" value="Carboxypeptidase-like, regulatory domain"/>
    <property type="match status" value="1"/>
</dbReference>
<sequence>MYYVCITTRHMFIKFSTCFILFITSLSFSQGYEITGVLNDENNVPIAFANVVLVEKQSDKPLQGSTTDENGVFVIDNIKTGSYQIKISFLGYKSFTEDLLIKNNTDLGTIILETSSEILDDVTVVAKRPTVKRQVDRLIFNVENSTLSNDNLLGVLKHTPGVLVHDGAISIKQATPIIYINDKRVYLSQSEVLQLLEATSANDVKSIEVITNPPAKYDAEGGAVINIVTTKNVISGYRGSVFGDYKQGFEYPKFSAGTSHFFKTKKLNTYINYSISPRKDYRNLRDDVNFIENDKIVSIWNTDYNRTRESANQNINAHIDYALSNKSEIGFSTSMLLAPRNGVRTDVNSLTAIYDANKTLDSTFNTINKSVDEIYNLAFTLDYAYKIGDKGERISSNVHHTNYDFSIFQDVNTNYNFPDGSLIRNNHFQTFSRQRIKLYTGQIDYELPNKFGDQFEAGLKYARIDSQSRLKQHLVNETQPLVALDNYDTFNYSEDNYAGYVSVSEDWENWSLKLGIRGEYTNLKGNSLSTGLINEQAYFKLFPSLYILHKLNDINQLYVNYKRSIYRPKYNELNPFEFFLNDNTISSGNPNLLPQIDDQVILGYTFDESYTFEIYYRYEDNVNIEFIYQDNENRLIRQNYTNIDYGVSYGLDFTTYKTITKHWNLYILSSYFYNENNYFTKENELLQNDKWTFYGQIINYFSFLKDKSLTTDLSFIYISSYIDGPREISARAGLDFSVRKSFWENRASLSLGVSDVFNTQNFTTDTRYLDQDIASKSTMENRLFTVGFNYKFGNFRLKTNEKSIDTQERERLSHRD</sequence>
<evidence type="ECO:0000313" key="6">
    <source>
        <dbReference type="EMBL" id="TNJ46445.1"/>
    </source>
</evidence>
<feature type="signal peptide" evidence="4">
    <location>
        <begin position="1"/>
        <end position="29"/>
    </location>
</feature>
<feature type="chain" id="PRO_5022765424" evidence="4">
    <location>
        <begin position="30"/>
        <end position="816"/>
    </location>
</feature>
<evidence type="ECO:0000313" key="7">
    <source>
        <dbReference type="Proteomes" id="UP000308713"/>
    </source>
</evidence>